<comment type="caution">
    <text evidence="8">The sequence shown here is derived from an EMBL/GenBank/DDBJ whole genome shotgun (WGS) entry which is preliminary data.</text>
</comment>
<evidence type="ECO:0000256" key="4">
    <source>
        <dbReference type="ARBA" id="ARBA00022737"/>
    </source>
</evidence>
<dbReference type="SMART" id="SM00028">
    <property type="entry name" value="TPR"/>
    <property type="match status" value="4"/>
</dbReference>
<proteinExistence type="inferred from homology"/>
<reference evidence="8" key="2">
    <citation type="journal article" name="Front. Microbiol.">
        <title>Degradative Capacity of Two Strains of Rhodonia placenta: From Phenotype to Genotype.</title>
        <authorList>
            <person name="Kolle M."/>
            <person name="Horta M.A.C."/>
            <person name="Nowrousian M."/>
            <person name="Ohm R.A."/>
            <person name="Benz J.P."/>
            <person name="Pilgard A."/>
        </authorList>
    </citation>
    <scope>NUCLEOTIDE SEQUENCE</scope>
    <source>
        <strain evidence="8">FPRL280</strain>
    </source>
</reference>
<dbReference type="EMBL" id="JADOXO010000129">
    <property type="protein sequence ID" value="KAF9812546.1"/>
    <property type="molecule type" value="Genomic_DNA"/>
</dbReference>
<feature type="repeat" description="TPR" evidence="6">
    <location>
        <begin position="481"/>
        <end position="514"/>
    </location>
</feature>
<keyword evidence="4" id="KW-0677">Repeat</keyword>
<evidence type="ECO:0000256" key="2">
    <source>
        <dbReference type="ARBA" id="ARBA00005348"/>
    </source>
</evidence>
<evidence type="ECO:0000256" key="6">
    <source>
        <dbReference type="PROSITE-ProRule" id="PRU00339"/>
    </source>
</evidence>
<dbReference type="GO" id="GO:0005778">
    <property type="term" value="C:peroxisomal membrane"/>
    <property type="evidence" value="ECO:0007669"/>
    <property type="project" value="TreeGrafter"/>
</dbReference>
<dbReference type="Pfam" id="PF13432">
    <property type="entry name" value="TPR_16"/>
    <property type="match status" value="1"/>
</dbReference>
<dbReference type="Gene3D" id="1.25.40.10">
    <property type="entry name" value="Tetratricopeptide repeat domain"/>
    <property type="match status" value="1"/>
</dbReference>
<protein>
    <recommendedName>
        <fullName evidence="10">Peroxisomal targeting signal receptor</fullName>
    </recommendedName>
</protein>
<evidence type="ECO:0000256" key="1">
    <source>
        <dbReference type="ARBA" id="ARBA00004496"/>
    </source>
</evidence>
<dbReference type="InterPro" id="IPR011990">
    <property type="entry name" value="TPR-like_helical_dom_sf"/>
</dbReference>
<dbReference type="GO" id="GO:0005829">
    <property type="term" value="C:cytosol"/>
    <property type="evidence" value="ECO:0007669"/>
    <property type="project" value="TreeGrafter"/>
</dbReference>
<dbReference type="InterPro" id="IPR024111">
    <property type="entry name" value="PEX5/PEX5L"/>
</dbReference>
<evidence type="ECO:0000256" key="5">
    <source>
        <dbReference type="ARBA" id="ARBA00022803"/>
    </source>
</evidence>
<name>A0A8H7U0W4_9APHY</name>
<dbReference type="InterPro" id="IPR019734">
    <property type="entry name" value="TPR_rpt"/>
</dbReference>
<comment type="subcellular location">
    <subcellularLocation>
        <location evidence="1">Cytoplasm</location>
    </subcellularLocation>
</comment>
<dbReference type="AlphaFoldDB" id="A0A8H7U0W4"/>
<dbReference type="PANTHER" id="PTHR10130">
    <property type="entry name" value="PEROXISOMAL TARGETING SIGNAL 1 RECEPTOR PEX5"/>
    <property type="match status" value="1"/>
</dbReference>
<dbReference type="Proteomes" id="UP000639403">
    <property type="component" value="Unassembled WGS sequence"/>
</dbReference>
<sequence length="626" mass="68719">MSLQGLISGSECAVPFNPLSQVLKHTEGDRSLQQDRIAGPSSSRLHHLPSTSNTPGTERDVALARQFFDGHTQMSSPGPAFVANHLPPQLMRSVDIAARSAPDLSGAWAEANDRAMFHRQLGRSDTASSSAAGWTAEFSRISSTTVSGSAQETNFSTGAYNGMGYGPMMHGSGFSAMSVPMLSVDKGKGKGKEIDFDAAFAEAFASLSAEKAESGRIVDVTDEQVEGSADPVEYGTTDFQMVWDKLQKSGLPPPQEDVAKWESQFNQLMSSHREEDTLDYGDSMQRSWEDGMGLYDSQRNERPVGFTEDGLPLLGPYEFEKENRHMDPSTSSQSHLRAAKELLEQNGSLSEAALLLEAAIQQGDLGTGGYEAWILLGETRSMDEREEAAMRALTEGIKRAEDAGAAGEGMLSLAIAYTNETYERASHTMLLRWLSARFPTFDIPGEAWESLSQSGWHSHERVTEVFLNLAREQYSRGEMDPDVQIALGVLFYTNSEYDRAKDCFEASLAVRPKDYLLWNRMGSCLSNGNKPEEALGAYREALQLRPTYTRAIYNVAVACLNIGAHKEAAEHLLSALAMQDLSGGAKSDQLWQTLRRVLLAMNRSDLAEMAKSTTDVEVFRKEGFDF</sequence>
<feature type="repeat" description="TPR" evidence="6">
    <location>
        <begin position="515"/>
        <end position="548"/>
    </location>
</feature>
<evidence type="ECO:0000313" key="9">
    <source>
        <dbReference type="Proteomes" id="UP000639403"/>
    </source>
</evidence>
<dbReference type="GO" id="GO:0016560">
    <property type="term" value="P:protein import into peroxisome matrix, docking"/>
    <property type="evidence" value="ECO:0007669"/>
    <property type="project" value="TreeGrafter"/>
</dbReference>
<evidence type="ECO:0008006" key="10">
    <source>
        <dbReference type="Google" id="ProtNLM"/>
    </source>
</evidence>
<dbReference type="PANTHER" id="PTHR10130:SF9">
    <property type="entry name" value="PEROXISOMAL TARGETING SIGNAL RECEPTOR"/>
    <property type="match status" value="1"/>
</dbReference>
<keyword evidence="3" id="KW-0963">Cytoplasm</keyword>
<reference evidence="8" key="1">
    <citation type="submission" date="2020-11" db="EMBL/GenBank/DDBJ databases">
        <authorList>
            <person name="Koelle M."/>
            <person name="Horta M.A.C."/>
            <person name="Nowrousian M."/>
            <person name="Ohm R.A."/>
            <person name="Benz P."/>
            <person name="Pilgard A."/>
        </authorList>
    </citation>
    <scope>NUCLEOTIDE SEQUENCE</scope>
    <source>
        <strain evidence="8">FPRL280</strain>
    </source>
</reference>
<evidence type="ECO:0000313" key="8">
    <source>
        <dbReference type="EMBL" id="KAF9812546.1"/>
    </source>
</evidence>
<organism evidence="8 9">
    <name type="scientific">Rhodonia placenta</name>
    <dbReference type="NCBI Taxonomy" id="104341"/>
    <lineage>
        <taxon>Eukaryota</taxon>
        <taxon>Fungi</taxon>
        <taxon>Dikarya</taxon>
        <taxon>Basidiomycota</taxon>
        <taxon>Agaricomycotina</taxon>
        <taxon>Agaricomycetes</taxon>
        <taxon>Polyporales</taxon>
        <taxon>Adustoporiaceae</taxon>
        <taxon>Rhodonia</taxon>
    </lineage>
</organism>
<dbReference type="GO" id="GO:0005052">
    <property type="term" value="F:peroxisome matrix targeting signal-1 binding"/>
    <property type="evidence" value="ECO:0007669"/>
    <property type="project" value="TreeGrafter"/>
</dbReference>
<accession>A0A8H7U0W4</accession>
<dbReference type="SUPFAM" id="SSF48452">
    <property type="entry name" value="TPR-like"/>
    <property type="match status" value="1"/>
</dbReference>
<dbReference type="PROSITE" id="PS50005">
    <property type="entry name" value="TPR"/>
    <property type="match status" value="2"/>
</dbReference>
<feature type="region of interest" description="Disordered" evidence="7">
    <location>
        <begin position="36"/>
        <end position="58"/>
    </location>
</feature>
<evidence type="ECO:0000256" key="7">
    <source>
        <dbReference type="SAM" id="MobiDB-lite"/>
    </source>
</evidence>
<gene>
    <name evidence="8" type="ORF">IEO21_06136</name>
</gene>
<evidence type="ECO:0000256" key="3">
    <source>
        <dbReference type="ARBA" id="ARBA00022490"/>
    </source>
</evidence>
<comment type="similarity">
    <text evidence="2">Belongs to the peroxisomal targeting signal receptor family.</text>
</comment>
<keyword evidence="5 6" id="KW-0802">TPR repeat</keyword>